<dbReference type="Pfam" id="PF00395">
    <property type="entry name" value="SLH"/>
    <property type="match status" value="3"/>
</dbReference>
<name>A0ABY3SH36_9BACL</name>
<feature type="domain" description="SLH" evidence="1">
    <location>
        <begin position="1180"/>
        <end position="1243"/>
    </location>
</feature>
<organism evidence="2 3">
    <name type="scientific">Paenibacillus hexagrammi</name>
    <dbReference type="NCBI Taxonomy" id="2908839"/>
    <lineage>
        <taxon>Bacteria</taxon>
        <taxon>Bacillati</taxon>
        <taxon>Bacillota</taxon>
        <taxon>Bacilli</taxon>
        <taxon>Bacillales</taxon>
        <taxon>Paenibacillaceae</taxon>
        <taxon>Paenibacillus</taxon>
    </lineage>
</organism>
<feature type="domain" description="SLH" evidence="1">
    <location>
        <begin position="1249"/>
        <end position="1318"/>
    </location>
</feature>
<keyword evidence="3" id="KW-1185">Reference proteome</keyword>
<evidence type="ECO:0000313" key="2">
    <source>
        <dbReference type="EMBL" id="UJF33251.1"/>
    </source>
</evidence>
<accession>A0ABY3SH36</accession>
<reference evidence="2 3" key="1">
    <citation type="journal article" date="2024" name="Int. J. Syst. Evol. Microbiol.">
        <title>Paenibacillus hexagrammi sp. nov., a novel bacterium isolated from the gut content of Hexagrammos agrammus.</title>
        <authorList>
            <person name="Jung H.K."/>
            <person name="Kim D.G."/>
            <person name="Zin H."/>
            <person name="Park J."/>
            <person name="Jung H."/>
            <person name="Kim Y.O."/>
            <person name="Kong H.J."/>
            <person name="Kim J.W."/>
            <person name="Kim Y.S."/>
        </authorList>
    </citation>
    <scope>NUCLEOTIDE SEQUENCE [LARGE SCALE GENOMIC DNA]</scope>
    <source>
        <strain evidence="2 3">YPD9-1</strain>
    </source>
</reference>
<proteinExistence type="predicted"/>
<protein>
    <submittedName>
        <fullName evidence="2">S-layer homology domain-containing protein</fullName>
    </submittedName>
</protein>
<evidence type="ECO:0000259" key="1">
    <source>
        <dbReference type="PROSITE" id="PS51272"/>
    </source>
</evidence>
<dbReference type="EMBL" id="CP090978">
    <property type="protein sequence ID" value="UJF33251.1"/>
    <property type="molecule type" value="Genomic_DNA"/>
</dbReference>
<dbReference type="InterPro" id="IPR001119">
    <property type="entry name" value="SLH_dom"/>
</dbReference>
<sequence>MKRLQTKWASLTIILTLLISLLPTMTAYASATLTISNLYTQTSNAGTASELPLDDASVTRVTTLPFALYVDITGVTETQINSLYYVVTNLNSGSIKTEKNNKAQKASANQVFFNNVNLEEGLNKIVVMLGDTDTYSSAPGWIYYAPTTNLSGFTVNTANWSDNTMYPTDRTALKAGSTGIQISAKAPNATQVEGTMLGDTIAKDGFISSDGNVYFTGDDKTKTNATCSSTTNFCFTPGDNQITFVASNDTNKYSVTKKIWYDNGGPFAFNGQIAQTSATPVYQDLITVPTFENTNLTVKLSLKSDYYAGTTVTKYTYADIAIDGQSIANNILFSASDASAVVTNGSTTATLNKNSSLTKSGEYAVSDLTLDTNIAGLTLAANPQNLTVTFKDNTGTLPDVSTTYNFKYVDATKPYINYTALKSNSGVESQLSLSDTNEISELPAQLVVYANKNTATLRVDVDGSAYTSDSATATINAFNARTPDSDSTADVNKFTITLQGLADGAKNVRLTPFDSGGSAYNAAITDYTINISNAPYITVSNISNNMTIKNITSLQCGLSTSEPCISGRAINFYKDGAGNKIEVYINEKSFTLDSNTADAIFDDNNQFKIPLNASTFGALPSGFVEGLNTLKFRVYLGGSFITQQTYNIYYFTTEAPEFTSIKPVETGTTGATQYVPASTAGTYTTTERTVSFKGVFSSLTSSGDPTMKSLSIYVHTKDANGNALVLHQTVNSSGVISDQDPSSTLALSTGTSFVAGVVASSTPQSFTTGAFKLLENSDVVFEFRITNNSNITATKSITITRANVPYTIVQPILITNSSGDMQANINKNYFTVKINAENADSVVIGKDTATKTTVSDSTGDYDQYVYTVKNLKAGANTIKFTVTRGSNKSSGTFILYNANTDVQGAGYMTDMSTKLKAFNGKIQLNFPSNTKLMRNKPDSNNNQYITNDRQVLFGLADSTDGRLDKTTYTTNSYYKSLITQKITENTFGPASELYYLDAGFIPDATSTTTTTADLLAGLTGAGMDPYDASKSGRAYFTRNYDELVVPTNPGTLTLAFNSALRMDAGKYVTVFFYDIYPNYYSQTDRGWKNLGGVVDTSKNTITVPFQKFGYYQVMYMDKSFDDITGHAYARNELETLYSKGVMKASTTYSFIPDNAITRGEFAEMLVKMFKIPLDYEGDSTFSDVLKMDYGLYEYKYIETAARAGIIRGQASNRFNPSGSITRQDAAIMIARAGNLKLGTDPAKSLTSLSKSFTDGADIDYYARTAVEAIVKAGYIEGIANTVANGTKATYRFDPTELLTRAQGSVIAYRVMKKSKMVP</sequence>
<dbReference type="PROSITE" id="PS51272">
    <property type="entry name" value="SLH"/>
    <property type="match status" value="3"/>
</dbReference>
<dbReference type="RefSeq" id="WP_235119589.1">
    <property type="nucleotide sequence ID" value="NZ_CP090978.1"/>
</dbReference>
<evidence type="ECO:0000313" key="3">
    <source>
        <dbReference type="Proteomes" id="UP001649230"/>
    </source>
</evidence>
<feature type="domain" description="SLH" evidence="1">
    <location>
        <begin position="1116"/>
        <end position="1179"/>
    </location>
</feature>
<gene>
    <name evidence="2" type="ORF">L0M14_27575</name>
</gene>
<dbReference type="Proteomes" id="UP001649230">
    <property type="component" value="Chromosome"/>
</dbReference>